<evidence type="ECO:0000256" key="6">
    <source>
        <dbReference type="ARBA" id="ARBA00022847"/>
    </source>
</evidence>
<dbReference type="PROSITE" id="PS50283">
    <property type="entry name" value="NA_SOLUT_SYMP_3"/>
    <property type="match status" value="1"/>
</dbReference>
<reference evidence="15" key="1">
    <citation type="submission" date="2023-03" db="EMBL/GenBank/DDBJ databases">
        <title>Stygiobacter electus gen. nov., sp. nov., facultatively anaerobic thermotolerant bacterium of the class Ignavibacteria from a well of Yessentuki mineral water deposit.</title>
        <authorList>
            <person name="Podosokorskaya O.A."/>
            <person name="Elcheninov A.G."/>
            <person name="Petrova N.F."/>
            <person name="Zavarzina D.G."/>
            <person name="Kublanov I.V."/>
            <person name="Merkel A.Y."/>
        </authorList>
    </citation>
    <scope>NUCLEOTIDE SEQUENCE</scope>
    <source>
        <strain evidence="15">09-Me</strain>
    </source>
</reference>
<feature type="transmembrane region" description="Helical" evidence="14">
    <location>
        <begin position="254"/>
        <end position="273"/>
    </location>
</feature>
<feature type="transmembrane region" description="Helical" evidence="14">
    <location>
        <begin position="285"/>
        <end position="307"/>
    </location>
</feature>
<protein>
    <submittedName>
        <fullName evidence="15">Sodium:solute symporter family protein</fullName>
    </submittedName>
</protein>
<proteinExistence type="inferred from homology"/>
<dbReference type="InterPro" id="IPR050277">
    <property type="entry name" value="Sodium:Solute_Symporter"/>
</dbReference>
<dbReference type="AlphaFoldDB" id="A0AAE3NXF8"/>
<keyword evidence="3" id="KW-0813">Transport</keyword>
<gene>
    <name evidence="15" type="ORF">P0M35_11340</name>
</gene>
<evidence type="ECO:0000256" key="3">
    <source>
        <dbReference type="ARBA" id="ARBA00022448"/>
    </source>
</evidence>
<feature type="transmembrane region" description="Helical" evidence="14">
    <location>
        <begin position="533"/>
        <end position="553"/>
    </location>
</feature>
<evidence type="ECO:0000256" key="8">
    <source>
        <dbReference type="ARBA" id="ARBA00023053"/>
    </source>
</evidence>
<comment type="caution">
    <text evidence="15">The sequence shown here is derived from an EMBL/GenBank/DDBJ whole genome shotgun (WGS) entry which is preliminary data.</text>
</comment>
<evidence type="ECO:0000256" key="5">
    <source>
        <dbReference type="ARBA" id="ARBA00022692"/>
    </source>
</evidence>
<feature type="transmembrane region" description="Helical" evidence="14">
    <location>
        <begin position="559"/>
        <end position="578"/>
    </location>
</feature>
<organism evidence="15 16">
    <name type="scientific">Stygiobacter electus</name>
    <dbReference type="NCBI Taxonomy" id="3032292"/>
    <lineage>
        <taxon>Bacteria</taxon>
        <taxon>Pseudomonadati</taxon>
        <taxon>Ignavibacteriota</taxon>
        <taxon>Ignavibacteria</taxon>
        <taxon>Ignavibacteriales</taxon>
        <taxon>Melioribacteraceae</taxon>
        <taxon>Stygiobacter</taxon>
    </lineage>
</organism>
<feature type="transmembrane region" description="Helical" evidence="14">
    <location>
        <begin position="427"/>
        <end position="446"/>
    </location>
</feature>
<feature type="transmembrane region" description="Helical" evidence="14">
    <location>
        <begin position="396"/>
        <end position="415"/>
    </location>
</feature>
<dbReference type="Pfam" id="PF00474">
    <property type="entry name" value="SSF"/>
    <property type="match status" value="1"/>
</dbReference>
<feature type="transmembrane region" description="Helical" evidence="14">
    <location>
        <begin position="47"/>
        <end position="67"/>
    </location>
</feature>
<comment type="similarity">
    <text evidence="2 13">Belongs to the sodium:solute symporter (SSF) (TC 2.A.21) family.</text>
</comment>
<dbReference type="GO" id="GO:0006814">
    <property type="term" value="P:sodium ion transport"/>
    <property type="evidence" value="ECO:0007669"/>
    <property type="project" value="UniProtKB-KW"/>
</dbReference>
<evidence type="ECO:0000256" key="4">
    <source>
        <dbReference type="ARBA" id="ARBA00022475"/>
    </source>
</evidence>
<dbReference type="CDD" id="cd10322">
    <property type="entry name" value="SLC5sbd"/>
    <property type="match status" value="1"/>
</dbReference>
<feature type="transmembrane region" description="Helical" evidence="14">
    <location>
        <begin position="453"/>
        <end position="471"/>
    </location>
</feature>
<keyword evidence="7 14" id="KW-1133">Transmembrane helix</keyword>
<dbReference type="PANTHER" id="PTHR48086:SF3">
    <property type="entry name" value="SODIUM_PROLINE SYMPORTER"/>
    <property type="match status" value="1"/>
</dbReference>
<evidence type="ECO:0000256" key="7">
    <source>
        <dbReference type="ARBA" id="ARBA00022989"/>
    </source>
</evidence>
<comment type="catalytic activity">
    <reaction evidence="12">
        <text>L-proline(in) + Na(+)(in) = L-proline(out) + Na(+)(out)</text>
        <dbReference type="Rhea" id="RHEA:28967"/>
        <dbReference type="ChEBI" id="CHEBI:29101"/>
        <dbReference type="ChEBI" id="CHEBI:60039"/>
    </reaction>
</comment>
<dbReference type="GO" id="GO:0005886">
    <property type="term" value="C:plasma membrane"/>
    <property type="evidence" value="ECO:0007669"/>
    <property type="project" value="UniProtKB-SubCell"/>
</dbReference>
<name>A0AAE3NXF8_9BACT</name>
<keyword evidence="9" id="KW-0406">Ion transport</keyword>
<dbReference type="InterPro" id="IPR001734">
    <property type="entry name" value="Na/solute_symporter"/>
</dbReference>
<keyword evidence="8" id="KW-0915">Sodium</keyword>
<comment type="subcellular location">
    <subcellularLocation>
        <location evidence="1">Cell membrane</location>
        <topology evidence="1">Multi-pass membrane protein</topology>
    </subcellularLocation>
</comment>
<keyword evidence="10 14" id="KW-0472">Membrane</keyword>
<keyword evidence="5 14" id="KW-0812">Transmembrane</keyword>
<dbReference type="InterPro" id="IPR038377">
    <property type="entry name" value="Na/Glc_symporter_sf"/>
</dbReference>
<evidence type="ECO:0000256" key="1">
    <source>
        <dbReference type="ARBA" id="ARBA00004651"/>
    </source>
</evidence>
<sequence>MEQALNIGTQIDWIVLVIYMVAMLLFGTYFAKYNKDTNDFFFGGRRFTWWIIAMSIVATGISSHSFVKYSAMGFKYGFSSSMSYINDWFFVPFFLFGWLPIIVYSRIRSIPEYFERRFSPSARFFVTILQLLYLVGYVGIGFLTMGKAILPLMPETISLFGFQIHITLMGLIWVTAIVVGIYITFGGQTAVIFTDLVQGAMLLFAGLLVFFLGVYYVGGFGEFWNILPTTWKLPFAGFNSPAEFNSVGTFWEDAIAGSVGFLFMNMGLIMRFMATKNVHEGRKAATVNILFMLPISAIVVGGGGWVARAMFIKNPSIFPQNFTPDSVFVIVSHILAGPGVFGFIIASIAAALMSTVSTLLNATAAIWVNDVDRPIRIWLKKINKKDKQDEVRAMKVARIATACFTLLGVLAVYAFNSYPTVYQAHAFFHATLTPPLMVAIFFGAFWKKFTPAGLITTVIGGISLMLLGNRYPQELIGPIAHGTPFDPVHPYTYMAALYNLIVCTGVAVIVTLSQKQLKKLSHLILNNSKNKSIMYIFVGASILIVLFDLVIVFAKLNILPLPATFFLTLLMSGFVALITTHFVKYDAEAQTVGLTVWSIHKAKEWFKGRKLNEKEGEVIKVHFKVVEGDEDEINFSHKDMNRMAAEPGDLVYISDTRKWLGGLKSCHSVYGKPHDEDGVVYIRNLHLEKGLFVPGTILEAEKEM</sequence>
<evidence type="ECO:0000313" key="15">
    <source>
        <dbReference type="EMBL" id="MDF1612746.1"/>
    </source>
</evidence>
<dbReference type="Gene3D" id="1.20.1730.10">
    <property type="entry name" value="Sodium/glucose cotransporter"/>
    <property type="match status" value="1"/>
</dbReference>
<keyword evidence="16" id="KW-1185">Reference proteome</keyword>
<evidence type="ECO:0000256" key="12">
    <source>
        <dbReference type="ARBA" id="ARBA00033708"/>
    </source>
</evidence>
<evidence type="ECO:0000313" key="16">
    <source>
        <dbReference type="Proteomes" id="UP001221302"/>
    </source>
</evidence>
<feature type="transmembrane region" description="Helical" evidence="14">
    <location>
        <begin position="164"/>
        <end position="185"/>
    </location>
</feature>
<dbReference type="PANTHER" id="PTHR48086">
    <property type="entry name" value="SODIUM/PROLINE SYMPORTER-RELATED"/>
    <property type="match status" value="1"/>
</dbReference>
<feature type="transmembrane region" description="Helical" evidence="14">
    <location>
        <begin position="327"/>
        <end position="352"/>
    </location>
</feature>
<evidence type="ECO:0000256" key="11">
    <source>
        <dbReference type="ARBA" id="ARBA00023201"/>
    </source>
</evidence>
<dbReference type="Proteomes" id="UP001221302">
    <property type="component" value="Unassembled WGS sequence"/>
</dbReference>
<keyword evidence="4" id="KW-1003">Cell membrane</keyword>
<keyword evidence="11" id="KW-0739">Sodium transport</keyword>
<feature type="transmembrane region" description="Helical" evidence="14">
    <location>
        <begin position="124"/>
        <end position="144"/>
    </location>
</feature>
<evidence type="ECO:0000256" key="9">
    <source>
        <dbReference type="ARBA" id="ARBA00023065"/>
    </source>
</evidence>
<dbReference type="GO" id="GO:0015293">
    <property type="term" value="F:symporter activity"/>
    <property type="evidence" value="ECO:0007669"/>
    <property type="project" value="UniProtKB-KW"/>
</dbReference>
<evidence type="ECO:0000256" key="2">
    <source>
        <dbReference type="ARBA" id="ARBA00006434"/>
    </source>
</evidence>
<keyword evidence="6" id="KW-0769">Symport</keyword>
<accession>A0AAE3NXF8</accession>
<feature type="transmembrane region" description="Helical" evidence="14">
    <location>
        <begin position="13"/>
        <end position="31"/>
    </location>
</feature>
<feature type="transmembrane region" description="Helical" evidence="14">
    <location>
        <begin position="197"/>
        <end position="218"/>
    </location>
</feature>
<feature type="transmembrane region" description="Helical" evidence="14">
    <location>
        <begin position="87"/>
        <end position="104"/>
    </location>
</feature>
<dbReference type="EMBL" id="JARGDL010000017">
    <property type="protein sequence ID" value="MDF1612746.1"/>
    <property type="molecule type" value="Genomic_DNA"/>
</dbReference>
<evidence type="ECO:0000256" key="13">
    <source>
        <dbReference type="RuleBase" id="RU362091"/>
    </source>
</evidence>
<evidence type="ECO:0000256" key="14">
    <source>
        <dbReference type="SAM" id="Phobius"/>
    </source>
</evidence>
<feature type="transmembrane region" description="Helical" evidence="14">
    <location>
        <begin position="491"/>
        <end position="512"/>
    </location>
</feature>
<dbReference type="RefSeq" id="WP_321536517.1">
    <property type="nucleotide sequence ID" value="NZ_JARGDL010000017.1"/>
</dbReference>
<evidence type="ECO:0000256" key="10">
    <source>
        <dbReference type="ARBA" id="ARBA00023136"/>
    </source>
</evidence>